<feature type="compositionally biased region" description="Low complexity" evidence="1">
    <location>
        <begin position="635"/>
        <end position="651"/>
    </location>
</feature>
<evidence type="ECO:0000256" key="1">
    <source>
        <dbReference type="SAM" id="MobiDB-lite"/>
    </source>
</evidence>
<feature type="transmembrane region" description="Helical" evidence="2">
    <location>
        <begin position="264"/>
        <end position="287"/>
    </location>
</feature>
<keyword evidence="2" id="KW-1133">Transmembrane helix</keyword>
<dbReference type="Proteomes" id="UP001183881">
    <property type="component" value="Unassembled WGS sequence"/>
</dbReference>
<dbReference type="RefSeq" id="WP_311644798.1">
    <property type="nucleotide sequence ID" value="NZ_JAVRFA010000019.1"/>
</dbReference>
<feature type="transmembrane region" description="Helical" evidence="2">
    <location>
        <begin position="64"/>
        <end position="81"/>
    </location>
</feature>
<keyword evidence="4" id="KW-1185">Reference proteome</keyword>
<keyword evidence="2" id="KW-0812">Transmembrane</keyword>
<protein>
    <submittedName>
        <fullName evidence="3">DUF6350 family protein</fullName>
    </submittedName>
</protein>
<feature type="transmembrane region" description="Helical" evidence="2">
    <location>
        <begin position="327"/>
        <end position="347"/>
    </location>
</feature>
<evidence type="ECO:0000313" key="3">
    <source>
        <dbReference type="EMBL" id="MDT0396413.1"/>
    </source>
</evidence>
<accession>A0ABU2PW57</accession>
<evidence type="ECO:0000313" key="4">
    <source>
        <dbReference type="Proteomes" id="UP001183881"/>
    </source>
</evidence>
<proteinExistence type="predicted"/>
<feature type="transmembrane region" description="Helical" evidence="2">
    <location>
        <begin position="219"/>
        <end position="243"/>
    </location>
</feature>
<feature type="compositionally biased region" description="Low complexity" evidence="1">
    <location>
        <begin position="458"/>
        <end position="467"/>
    </location>
</feature>
<sequence>MTQKTARRTTPAALLLRLRDRSPGLASAVLGGALAAGLGLAALTVLVILLWISSPYPDSGPGGALHIAAATWLLAHGAELIRADTLSGTPAPLGVSPLLLLALPVWLLHRAARDAAEGGAGNAGGDAPLVPGRTAWAGTLAGYLAVGTPAALYCAGGDALRPAWPWTGLCVPLVAGLAAGAGVWTAYGRPSGPLERPLGAVLPRRLRHLVLGPDGRPGVVARAAAAGALVLTGGGALLLTVSLARHGGEARQAFARLTEGWSGWLAVLLLCVMLAPNAAVWAAAYALGPGFLLGTGTRVTPLSSESAPLLPPFPLLAAVPDAGAGTAVNWAAGVLPVTAGLVTGWFVGRGATRSGPPPGPAWAPGRTAAAAALAAALCAAALSLLTALASGPLGTGSLSRFGPVWWQAGAATLTWLTLVAVPTSLTVRAWRRRPREAAAAHGAPGPGPAPYGTPESVTARGRTTRSGTARDRAPGSGTTPDRTPGSGTAWWRRLASGSAGGRGPGSGAVPDHVPGPGSVQGRAAGHGAAWWRGMASGSAGGRGPGSGAVPDHVPGPGSVQGRAAGHGAAWWRRLASGSAGGRGPGSGAVPDHVPGPGSVQDRAAGHGAAWWRRLSFRTARDRAPGSGTGRGRNPGRGPAPDPGAAAAPRAPGGAGSAEYVLFPGDDLGEPYPHGSREAPAWDWEMPFGVRDVRDVRPGERDG</sequence>
<feature type="transmembrane region" description="Helical" evidence="2">
    <location>
        <begin position="135"/>
        <end position="154"/>
    </location>
</feature>
<feature type="region of interest" description="Disordered" evidence="1">
    <location>
        <begin position="436"/>
        <end position="679"/>
    </location>
</feature>
<comment type="caution">
    <text evidence="3">The sequence shown here is derived from an EMBL/GenBank/DDBJ whole genome shotgun (WGS) entry which is preliminary data.</text>
</comment>
<organism evidence="3 4">
    <name type="scientific">Streptomyces edwardsiae</name>
    <dbReference type="NCBI Taxonomy" id="3075527"/>
    <lineage>
        <taxon>Bacteria</taxon>
        <taxon>Bacillati</taxon>
        <taxon>Actinomycetota</taxon>
        <taxon>Actinomycetes</taxon>
        <taxon>Kitasatosporales</taxon>
        <taxon>Streptomycetaceae</taxon>
        <taxon>Streptomyces</taxon>
    </lineage>
</organism>
<feature type="transmembrane region" description="Helical" evidence="2">
    <location>
        <begin position="166"/>
        <end position="187"/>
    </location>
</feature>
<gene>
    <name evidence="3" type="ORF">RM705_17215</name>
</gene>
<keyword evidence="2" id="KW-0472">Membrane</keyword>
<reference evidence="4" key="1">
    <citation type="submission" date="2023-07" db="EMBL/GenBank/DDBJ databases">
        <title>30 novel species of actinomycetes from the DSMZ collection.</title>
        <authorList>
            <person name="Nouioui I."/>
        </authorList>
    </citation>
    <scope>NUCLEOTIDE SEQUENCE [LARGE SCALE GENOMIC DNA]</scope>
    <source>
        <strain evidence="4">DSM 41636</strain>
    </source>
</reference>
<feature type="compositionally biased region" description="Low complexity" evidence="1">
    <location>
        <begin position="561"/>
        <end position="577"/>
    </location>
</feature>
<feature type="transmembrane region" description="Helical" evidence="2">
    <location>
        <begin position="368"/>
        <end position="389"/>
    </location>
</feature>
<name>A0ABU2PW57_9ACTN</name>
<feature type="transmembrane region" description="Helical" evidence="2">
    <location>
        <begin position="404"/>
        <end position="425"/>
    </location>
</feature>
<dbReference type="Pfam" id="PF19877">
    <property type="entry name" value="DUF6350"/>
    <property type="match status" value="1"/>
</dbReference>
<dbReference type="EMBL" id="JAVRFA010000019">
    <property type="protein sequence ID" value="MDT0396413.1"/>
    <property type="molecule type" value="Genomic_DNA"/>
</dbReference>
<feature type="compositionally biased region" description="Low complexity" evidence="1">
    <location>
        <begin position="521"/>
        <end position="537"/>
    </location>
</feature>
<evidence type="ECO:0000256" key="2">
    <source>
        <dbReference type="SAM" id="Phobius"/>
    </source>
</evidence>
<feature type="transmembrane region" description="Helical" evidence="2">
    <location>
        <begin position="25"/>
        <end position="52"/>
    </location>
</feature>
<dbReference type="InterPro" id="IPR045931">
    <property type="entry name" value="DUF6350"/>
</dbReference>
<feature type="transmembrane region" description="Helical" evidence="2">
    <location>
        <begin position="93"/>
        <end position="112"/>
    </location>
</feature>